<comment type="caution">
    <text evidence="1">The sequence shown here is derived from an EMBL/GenBank/DDBJ whole genome shotgun (WGS) entry which is preliminary data.</text>
</comment>
<gene>
    <name evidence="1" type="ORF">CDAR_211111</name>
</gene>
<accession>A0AAV4M909</accession>
<sequence length="123" mass="13949">MKYRFVLHGVRLAGAISKPEEPLWLIATWTGKSMSQLINRVQEYLTHTFTISLSELLCSFLEIYKGSRISSRLTVLRSPCSGARAFLVNRDNQSFYIIFSHHHLSISTILFLSHFSSLAGTSI</sequence>
<dbReference type="AlphaFoldDB" id="A0AAV4M909"/>
<organism evidence="1 2">
    <name type="scientific">Caerostris darwini</name>
    <dbReference type="NCBI Taxonomy" id="1538125"/>
    <lineage>
        <taxon>Eukaryota</taxon>
        <taxon>Metazoa</taxon>
        <taxon>Ecdysozoa</taxon>
        <taxon>Arthropoda</taxon>
        <taxon>Chelicerata</taxon>
        <taxon>Arachnida</taxon>
        <taxon>Araneae</taxon>
        <taxon>Araneomorphae</taxon>
        <taxon>Entelegynae</taxon>
        <taxon>Araneoidea</taxon>
        <taxon>Araneidae</taxon>
        <taxon>Caerostris</taxon>
    </lineage>
</organism>
<protein>
    <submittedName>
        <fullName evidence="1">Uncharacterized protein</fullName>
    </submittedName>
</protein>
<name>A0AAV4M909_9ARAC</name>
<dbReference type="Proteomes" id="UP001054837">
    <property type="component" value="Unassembled WGS sequence"/>
</dbReference>
<evidence type="ECO:0000313" key="2">
    <source>
        <dbReference type="Proteomes" id="UP001054837"/>
    </source>
</evidence>
<reference evidence="1 2" key="1">
    <citation type="submission" date="2021-06" db="EMBL/GenBank/DDBJ databases">
        <title>Caerostris darwini draft genome.</title>
        <authorList>
            <person name="Kono N."/>
            <person name="Arakawa K."/>
        </authorList>
    </citation>
    <scope>NUCLEOTIDE SEQUENCE [LARGE SCALE GENOMIC DNA]</scope>
</reference>
<proteinExistence type="predicted"/>
<keyword evidence="2" id="KW-1185">Reference proteome</keyword>
<dbReference type="EMBL" id="BPLQ01000211">
    <property type="protein sequence ID" value="GIX68908.1"/>
    <property type="molecule type" value="Genomic_DNA"/>
</dbReference>
<evidence type="ECO:0000313" key="1">
    <source>
        <dbReference type="EMBL" id="GIX68908.1"/>
    </source>
</evidence>